<keyword evidence="3" id="KW-0808">Transferase</keyword>
<organism evidence="6">
    <name type="scientific">marine metagenome</name>
    <dbReference type="NCBI Taxonomy" id="408172"/>
    <lineage>
        <taxon>unclassified sequences</taxon>
        <taxon>metagenomes</taxon>
        <taxon>ecological metagenomes</taxon>
    </lineage>
</organism>
<protein>
    <recommendedName>
        <fullName evidence="7">Hemolysin</fullName>
    </recommendedName>
</protein>
<keyword evidence="5" id="KW-0012">Acyltransferase</keyword>
<evidence type="ECO:0000256" key="3">
    <source>
        <dbReference type="ARBA" id="ARBA00022679"/>
    </source>
</evidence>
<dbReference type="AlphaFoldDB" id="A0A381SCR2"/>
<evidence type="ECO:0000256" key="1">
    <source>
        <dbReference type="ARBA" id="ARBA00005189"/>
    </source>
</evidence>
<dbReference type="Pfam" id="PF13444">
    <property type="entry name" value="Acetyltransf_5"/>
    <property type="match status" value="1"/>
</dbReference>
<name>A0A381SCR2_9ZZZZ</name>
<dbReference type="EMBL" id="UINC01002869">
    <property type="protein sequence ID" value="SVA01101.1"/>
    <property type="molecule type" value="Genomic_DNA"/>
</dbReference>
<evidence type="ECO:0000256" key="2">
    <source>
        <dbReference type="ARBA" id="ARBA00022516"/>
    </source>
</evidence>
<dbReference type="PANTHER" id="PTHR37323">
    <property type="entry name" value="GCN5-RELATED N-ACETYLTRANSFERASE"/>
    <property type="match status" value="1"/>
</dbReference>
<reference evidence="6" key="1">
    <citation type="submission" date="2018-05" db="EMBL/GenBank/DDBJ databases">
        <authorList>
            <person name="Lanie J.A."/>
            <person name="Ng W.-L."/>
            <person name="Kazmierczak K.M."/>
            <person name="Andrzejewski T.M."/>
            <person name="Davidsen T.M."/>
            <person name="Wayne K.J."/>
            <person name="Tettelin H."/>
            <person name="Glass J.I."/>
            <person name="Rusch D."/>
            <person name="Podicherti R."/>
            <person name="Tsui H.-C.T."/>
            <person name="Winkler M.E."/>
        </authorList>
    </citation>
    <scope>NUCLEOTIDE SEQUENCE</scope>
</reference>
<accession>A0A381SCR2</accession>
<evidence type="ECO:0000256" key="5">
    <source>
        <dbReference type="ARBA" id="ARBA00023315"/>
    </source>
</evidence>
<dbReference type="InterPro" id="IPR016181">
    <property type="entry name" value="Acyl_CoA_acyltransferase"/>
</dbReference>
<keyword evidence="4" id="KW-0443">Lipid metabolism</keyword>
<evidence type="ECO:0000313" key="6">
    <source>
        <dbReference type="EMBL" id="SVA01101.1"/>
    </source>
</evidence>
<dbReference type="InterPro" id="IPR052351">
    <property type="entry name" value="Ornithine_N-alpha-AT"/>
</dbReference>
<dbReference type="SUPFAM" id="SSF55729">
    <property type="entry name" value="Acyl-CoA N-acyltransferases (Nat)"/>
    <property type="match status" value="1"/>
</dbReference>
<evidence type="ECO:0000256" key="4">
    <source>
        <dbReference type="ARBA" id="ARBA00023098"/>
    </source>
</evidence>
<dbReference type="PANTHER" id="PTHR37323:SF1">
    <property type="entry name" value="L-ORNITHINE N(ALPHA)-ACYLTRANSFERASE"/>
    <property type="match status" value="1"/>
</dbReference>
<sequence length="316" mass="36683">MKNVEEIIKALSKEILINELKLAFFLRPTRVGNNEVYIFSAEECPNLMQEVGRLRELTFREAGAGFGKKVDIDHYDTDGYLCKQLIVWNPVNNEIIGGYRFNIFHDLKNKQLKDIPLLNKSLYNVSDNFVSDYLPYLIELSRAFIQPMYQPKNVGRKAVFSLDNIWDGLGALVVKYPSVKYYFGRFTFFSNYNSTVRDSMFYFFQKHLKGDISLLKAKEPLSLATPISYMKKKINSLDVKEDFKSLQRIAKEHHTIIPPLMKSYYNASNSLKVFEPVFDSYFGSSYAAAIIVTINDLYPSFVKRYIIPYKKFIDSN</sequence>
<dbReference type="GO" id="GO:0006629">
    <property type="term" value="P:lipid metabolic process"/>
    <property type="evidence" value="ECO:0007669"/>
    <property type="project" value="UniProtKB-KW"/>
</dbReference>
<keyword evidence="2" id="KW-0444">Lipid biosynthesis</keyword>
<gene>
    <name evidence="6" type="ORF">METZ01_LOCUS53955</name>
</gene>
<evidence type="ECO:0008006" key="7">
    <source>
        <dbReference type="Google" id="ProtNLM"/>
    </source>
</evidence>
<proteinExistence type="predicted"/>
<comment type="pathway">
    <text evidence="1">Lipid metabolism.</text>
</comment>
<dbReference type="GO" id="GO:0016746">
    <property type="term" value="F:acyltransferase activity"/>
    <property type="evidence" value="ECO:0007669"/>
    <property type="project" value="UniProtKB-KW"/>
</dbReference>